<evidence type="ECO:0000313" key="2">
    <source>
        <dbReference type="Proteomes" id="UP000565572"/>
    </source>
</evidence>
<gene>
    <name evidence="1" type="ORF">FHX39_003290</name>
</gene>
<evidence type="ECO:0000313" key="1">
    <source>
        <dbReference type="EMBL" id="MBB3328346.1"/>
    </source>
</evidence>
<name>A0A7W5JYA2_9ACTN</name>
<accession>A0A7W5JYA2</accession>
<dbReference type="EMBL" id="JACHZG010000001">
    <property type="protein sequence ID" value="MBB3328346.1"/>
    <property type="molecule type" value="Genomic_DNA"/>
</dbReference>
<dbReference type="AlphaFoldDB" id="A0A7W5JYA2"/>
<protein>
    <recommendedName>
        <fullName evidence="3">Pilus assembly protein CpaE</fullName>
    </recommendedName>
</protein>
<reference evidence="1 2" key="1">
    <citation type="submission" date="2020-08" db="EMBL/GenBank/DDBJ databases">
        <title>Sequencing the genomes of 1000 actinobacteria strains.</title>
        <authorList>
            <person name="Klenk H.-P."/>
        </authorList>
    </citation>
    <scope>NUCLEOTIDE SEQUENCE [LARGE SCALE GENOMIC DNA]</scope>
    <source>
        <strain evidence="1 2">DSM 11053</strain>
    </source>
</reference>
<organism evidence="1 2">
    <name type="scientific">Microlunatus antarcticus</name>
    <dbReference type="NCBI Taxonomy" id="53388"/>
    <lineage>
        <taxon>Bacteria</taxon>
        <taxon>Bacillati</taxon>
        <taxon>Actinomycetota</taxon>
        <taxon>Actinomycetes</taxon>
        <taxon>Propionibacteriales</taxon>
        <taxon>Propionibacteriaceae</taxon>
        <taxon>Microlunatus</taxon>
    </lineage>
</organism>
<dbReference type="RefSeq" id="WP_183340160.1">
    <property type="nucleotide sequence ID" value="NZ_JACHZG010000001.1"/>
</dbReference>
<proteinExistence type="predicted"/>
<comment type="caution">
    <text evidence="1">The sequence shown here is derived from an EMBL/GenBank/DDBJ whole genome shotgun (WGS) entry which is preliminary data.</text>
</comment>
<dbReference type="Proteomes" id="UP000565572">
    <property type="component" value="Unassembled WGS sequence"/>
</dbReference>
<sequence>MISRDLASRLAPVLDWTPANGDQFFIPRPEISESVFTIADMVVELIVRHGEERFHFNGTVEWALDSVESDAVVWMPREEQLRGLLGDAFLSLDRVGEGFVVSGAGPAGAFHTEPRPDASDAYAEALLVVLPERDPAAAAAVGALTR</sequence>
<keyword evidence="2" id="KW-1185">Reference proteome</keyword>
<evidence type="ECO:0008006" key="3">
    <source>
        <dbReference type="Google" id="ProtNLM"/>
    </source>
</evidence>